<dbReference type="InterPro" id="IPR036271">
    <property type="entry name" value="Tet_transcr_reg_TetR-rel_C_sf"/>
</dbReference>
<dbReference type="InterPro" id="IPR049445">
    <property type="entry name" value="TetR_SbtR-like_C"/>
</dbReference>
<keyword evidence="2 4" id="KW-0238">DNA-binding</keyword>
<evidence type="ECO:0000313" key="6">
    <source>
        <dbReference type="EMBL" id="GAA1984194.1"/>
    </source>
</evidence>
<dbReference type="InterPro" id="IPR050109">
    <property type="entry name" value="HTH-type_TetR-like_transc_reg"/>
</dbReference>
<dbReference type="InterPro" id="IPR001647">
    <property type="entry name" value="HTH_TetR"/>
</dbReference>
<sequence length="214" mass="23708">MSPEPQTRARRSDAYRNDERILVAAREVFAELGVDAPVSAIAERAGVGMSALYRRYPSKDDLMRAIMRDTMERTEREAVRALDVPDAWAGFLGFVHACTDTGIGVPGISGAFRPTEEMLARSKRAREAVQVLVERTQKEGGLRADINAHDIVFLLGELRSQRAAKVIAPPGVRERLMGVVLDGLRAPNATPLITRPGTWEDMHDAWRAAQREHP</sequence>
<organism evidence="6 7">
    <name type="scientific">Amycolatopsis minnesotensis</name>
    <dbReference type="NCBI Taxonomy" id="337894"/>
    <lineage>
        <taxon>Bacteria</taxon>
        <taxon>Bacillati</taxon>
        <taxon>Actinomycetota</taxon>
        <taxon>Actinomycetes</taxon>
        <taxon>Pseudonocardiales</taxon>
        <taxon>Pseudonocardiaceae</taxon>
        <taxon>Amycolatopsis</taxon>
    </lineage>
</organism>
<feature type="DNA-binding region" description="H-T-H motif" evidence="4">
    <location>
        <begin position="37"/>
        <end position="56"/>
    </location>
</feature>
<dbReference type="SUPFAM" id="SSF48498">
    <property type="entry name" value="Tetracyclin repressor-like, C-terminal domain"/>
    <property type="match status" value="1"/>
</dbReference>
<keyword evidence="7" id="KW-1185">Reference proteome</keyword>
<name>A0ABN2SCS6_9PSEU</name>
<evidence type="ECO:0000256" key="2">
    <source>
        <dbReference type="ARBA" id="ARBA00023125"/>
    </source>
</evidence>
<dbReference type="PRINTS" id="PR00455">
    <property type="entry name" value="HTHTETR"/>
</dbReference>
<evidence type="ECO:0000256" key="4">
    <source>
        <dbReference type="PROSITE-ProRule" id="PRU00335"/>
    </source>
</evidence>
<dbReference type="PROSITE" id="PS50977">
    <property type="entry name" value="HTH_TETR_2"/>
    <property type="match status" value="1"/>
</dbReference>
<evidence type="ECO:0000259" key="5">
    <source>
        <dbReference type="PROSITE" id="PS50977"/>
    </source>
</evidence>
<accession>A0ABN2SCS6</accession>
<gene>
    <name evidence="6" type="ORF">GCM10009754_71840</name>
</gene>
<dbReference type="EMBL" id="BAAANN010000040">
    <property type="protein sequence ID" value="GAA1984194.1"/>
    <property type="molecule type" value="Genomic_DNA"/>
</dbReference>
<dbReference type="Pfam" id="PF00440">
    <property type="entry name" value="TetR_N"/>
    <property type="match status" value="1"/>
</dbReference>
<proteinExistence type="predicted"/>
<keyword evidence="3" id="KW-0804">Transcription</keyword>
<dbReference type="SUPFAM" id="SSF46689">
    <property type="entry name" value="Homeodomain-like"/>
    <property type="match status" value="1"/>
</dbReference>
<evidence type="ECO:0000313" key="7">
    <source>
        <dbReference type="Proteomes" id="UP001501116"/>
    </source>
</evidence>
<dbReference type="InterPro" id="IPR009057">
    <property type="entry name" value="Homeodomain-like_sf"/>
</dbReference>
<dbReference type="RefSeq" id="WP_344429293.1">
    <property type="nucleotide sequence ID" value="NZ_BAAANN010000040.1"/>
</dbReference>
<feature type="domain" description="HTH tetR-type" evidence="5">
    <location>
        <begin position="15"/>
        <end position="74"/>
    </location>
</feature>
<dbReference type="Proteomes" id="UP001501116">
    <property type="component" value="Unassembled WGS sequence"/>
</dbReference>
<dbReference type="Pfam" id="PF21597">
    <property type="entry name" value="TetR_C_43"/>
    <property type="match status" value="1"/>
</dbReference>
<dbReference type="PANTHER" id="PTHR30055:SF234">
    <property type="entry name" value="HTH-TYPE TRANSCRIPTIONAL REGULATOR BETI"/>
    <property type="match status" value="1"/>
</dbReference>
<comment type="caution">
    <text evidence="6">The sequence shown here is derived from an EMBL/GenBank/DDBJ whole genome shotgun (WGS) entry which is preliminary data.</text>
</comment>
<evidence type="ECO:0000256" key="1">
    <source>
        <dbReference type="ARBA" id="ARBA00023015"/>
    </source>
</evidence>
<dbReference type="Gene3D" id="1.10.357.10">
    <property type="entry name" value="Tetracycline Repressor, domain 2"/>
    <property type="match status" value="1"/>
</dbReference>
<evidence type="ECO:0000256" key="3">
    <source>
        <dbReference type="ARBA" id="ARBA00023163"/>
    </source>
</evidence>
<dbReference type="PANTHER" id="PTHR30055">
    <property type="entry name" value="HTH-TYPE TRANSCRIPTIONAL REGULATOR RUTR"/>
    <property type="match status" value="1"/>
</dbReference>
<keyword evidence="1" id="KW-0805">Transcription regulation</keyword>
<reference evidence="6 7" key="1">
    <citation type="journal article" date="2019" name="Int. J. Syst. Evol. Microbiol.">
        <title>The Global Catalogue of Microorganisms (GCM) 10K type strain sequencing project: providing services to taxonomists for standard genome sequencing and annotation.</title>
        <authorList>
            <consortium name="The Broad Institute Genomics Platform"/>
            <consortium name="The Broad Institute Genome Sequencing Center for Infectious Disease"/>
            <person name="Wu L."/>
            <person name="Ma J."/>
        </authorList>
    </citation>
    <scope>NUCLEOTIDE SEQUENCE [LARGE SCALE GENOMIC DNA]</scope>
    <source>
        <strain evidence="6 7">JCM 14545</strain>
    </source>
</reference>
<protein>
    <submittedName>
        <fullName evidence="6">TetR/AcrR family transcriptional regulator</fullName>
    </submittedName>
</protein>